<dbReference type="GeneID" id="55618860"/>
<proteinExistence type="predicted"/>
<organism evidence="1 2">
    <name type="scientific">Rhodococcus phage Whack</name>
    <dbReference type="NCBI Taxonomy" id="2591132"/>
    <lineage>
        <taxon>Viruses</taxon>
        <taxon>Duplodnaviria</taxon>
        <taxon>Heunggongvirae</taxon>
        <taxon>Uroviricota</taxon>
        <taxon>Caudoviricetes</taxon>
        <taxon>Whackvirus</taxon>
        <taxon>Whackvirus whack</taxon>
    </lineage>
</organism>
<dbReference type="EMBL" id="MK967393">
    <property type="protein sequence ID" value="QDM57112.1"/>
    <property type="molecule type" value="Genomic_DNA"/>
</dbReference>
<evidence type="ECO:0000313" key="2">
    <source>
        <dbReference type="Proteomes" id="UP000319882"/>
    </source>
</evidence>
<evidence type="ECO:0000313" key="1">
    <source>
        <dbReference type="EMBL" id="QDM57112.1"/>
    </source>
</evidence>
<dbReference type="Proteomes" id="UP000319882">
    <property type="component" value="Segment"/>
</dbReference>
<keyword evidence="2" id="KW-1185">Reference proteome</keyword>
<dbReference type="RefSeq" id="YP_009848439.1">
    <property type="nucleotide sequence ID" value="NC_048784.1"/>
</dbReference>
<protein>
    <submittedName>
        <fullName evidence="1">Uncharacterized protein</fullName>
    </submittedName>
</protein>
<gene>
    <name evidence="1" type="primary">49</name>
    <name evidence="1" type="ORF">SEA_WHACK_49</name>
</gene>
<dbReference type="KEGG" id="vg:55618860"/>
<sequence>MKLLAAKANPGARIIYTHPSTGKKESGVILGIVTVGIKLVNVRYGNRTEPTHPDNLEFDRSRR</sequence>
<accession>A0A515MKB4</accession>
<reference evidence="1 2" key="1">
    <citation type="submission" date="2019-05" db="EMBL/GenBank/DDBJ databases">
        <authorList>
            <person name="Beaulieu J."/>
            <person name="Cox M."/>
            <person name="Nazim E."/>
            <person name="Robinson Z."/>
            <person name="Molloy S.D."/>
            <person name="Garlena R.A."/>
            <person name="Russell D.A."/>
            <person name="Pope W.H."/>
            <person name="Jacobs-Sera D."/>
            <person name="Hatfull G.F."/>
        </authorList>
    </citation>
    <scope>NUCLEOTIDE SEQUENCE [LARGE SCALE GENOMIC DNA]</scope>
</reference>
<name>A0A515MKB4_9CAUD</name>